<feature type="zinc finger region" description="C3H1-type" evidence="5">
    <location>
        <begin position="35"/>
        <end position="61"/>
    </location>
</feature>
<feature type="compositionally biased region" description="Low complexity" evidence="6">
    <location>
        <begin position="651"/>
        <end position="668"/>
    </location>
</feature>
<feature type="compositionally biased region" description="Polar residues" evidence="6">
    <location>
        <begin position="769"/>
        <end position="779"/>
    </location>
</feature>
<dbReference type="InterPro" id="IPR036855">
    <property type="entry name" value="Znf_CCCH_sf"/>
</dbReference>
<feature type="region of interest" description="Disordered" evidence="6">
    <location>
        <begin position="188"/>
        <end position="254"/>
    </location>
</feature>
<keyword evidence="2" id="KW-0677">Repeat</keyword>
<accession>A0A0G4I582</accession>
<dbReference type="SUPFAM" id="SSF90229">
    <property type="entry name" value="CCCH zinc finger"/>
    <property type="match status" value="2"/>
</dbReference>
<dbReference type="Gene3D" id="4.10.1000.10">
    <property type="entry name" value="Zinc finger, CCCH-type"/>
    <property type="match status" value="1"/>
</dbReference>
<evidence type="ECO:0000313" key="8">
    <source>
        <dbReference type="EMBL" id="CEM52040.1"/>
    </source>
</evidence>
<feature type="compositionally biased region" description="Low complexity" evidence="6">
    <location>
        <begin position="685"/>
        <end position="699"/>
    </location>
</feature>
<feature type="compositionally biased region" description="Basic and acidic residues" evidence="6">
    <location>
        <begin position="385"/>
        <end position="394"/>
    </location>
</feature>
<feature type="domain" description="C3H1-type" evidence="7">
    <location>
        <begin position="106"/>
        <end position="134"/>
    </location>
</feature>
<keyword evidence="4 5" id="KW-0862">Zinc</keyword>
<dbReference type="InterPro" id="IPR000571">
    <property type="entry name" value="Znf_CCCH"/>
</dbReference>
<feature type="region of interest" description="Disordered" evidence="6">
    <location>
        <begin position="579"/>
        <end position="779"/>
    </location>
</feature>
<dbReference type="GO" id="GO:0008270">
    <property type="term" value="F:zinc ion binding"/>
    <property type="evidence" value="ECO:0007669"/>
    <property type="project" value="UniProtKB-KW"/>
</dbReference>
<evidence type="ECO:0000256" key="5">
    <source>
        <dbReference type="PROSITE-ProRule" id="PRU00723"/>
    </source>
</evidence>
<feature type="compositionally biased region" description="Low complexity" evidence="6">
    <location>
        <begin position="726"/>
        <end position="738"/>
    </location>
</feature>
<evidence type="ECO:0000256" key="3">
    <source>
        <dbReference type="ARBA" id="ARBA00022771"/>
    </source>
</evidence>
<dbReference type="GO" id="GO:0003729">
    <property type="term" value="F:mRNA binding"/>
    <property type="evidence" value="ECO:0007669"/>
    <property type="project" value="InterPro"/>
</dbReference>
<feature type="compositionally biased region" description="Pro residues" evidence="6">
    <location>
        <begin position="310"/>
        <end position="319"/>
    </location>
</feature>
<feature type="compositionally biased region" description="Low complexity" evidence="6">
    <location>
        <begin position="426"/>
        <end position="441"/>
    </location>
</feature>
<feature type="region of interest" description="Disordered" evidence="6">
    <location>
        <begin position="380"/>
        <end position="530"/>
    </location>
</feature>
<dbReference type="SMART" id="SM00356">
    <property type="entry name" value="ZnF_C3H1"/>
    <property type="match status" value="3"/>
</dbReference>
<dbReference type="InterPro" id="IPR045877">
    <property type="entry name" value="ZFP36-like"/>
</dbReference>
<evidence type="ECO:0000259" key="7">
    <source>
        <dbReference type="PROSITE" id="PS50103"/>
    </source>
</evidence>
<organism evidence="8">
    <name type="scientific">Chromera velia CCMP2878</name>
    <dbReference type="NCBI Taxonomy" id="1169474"/>
    <lineage>
        <taxon>Eukaryota</taxon>
        <taxon>Sar</taxon>
        <taxon>Alveolata</taxon>
        <taxon>Colpodellida</taxon>
        <taxon>Chromeraceae</taxon>
        <taxon>Chromera</taxon>
    </lineage>
</organism>
<dbReference type="PANTHER" id="PTHR12547:SF121">
    <property type="entry name" value="ZINC FINGER CCCH DOMAIN-CONTAINING PROTEIN 39"/>
    <property type="match status" value="1"/>
</dbReference>
<dbReference type="AlphaFoldDB" id="A0A0G4I582"/>
<sequence>MISGEGEDRKGGGGGGDRKGDGRGGKESLFPDHHYRIKMCPYLKKGECKNGENCKFAHSSEELRPPPSSLTKTKMCPHFLEGTCALSRDLCPLAHGEEDLREEPNPSSAALCLHWYTHGWCAQGSLCKHAHDLSELRPRRYRLAELQRRARRDEVDLQQAIEEQIERRQTEAPQPVVLARLPNHALRAAQATSPMQAAAAPANATSSSSTQPPYNSSSCSSSSTGAFVPTASTSMHSTPPPPPPPVMPSHGPLPSHAPFPVSLAPVVPTAAPNLLPPPPPPPPPPHPLASHAPMRPHVALRMPAGSGNVPPMPPPPPPLRFGSPVPSPRDTEDEEENDAEESAPATIQVRLNHYASLRDYLAALDMPRLLQCLEEVRKKKVREAKKREAEERKAAAAAAAAAAAEGLTQPGDSHAGGNNTTGGPGAAASSWRNGASSSSHAHPYQPAMPMGDVMLPSQPVAPTVHRPVTILPRPPPREGSSSSTPDYPITSSLSRAMQQQANLNGDGGGLTGSSGPAAMSSGTPGASGTFASHGSSSFAVGVSGSIPHNPLFSSGSVSVRVGGISGGAGAHGGALRVDTEHHDEQPDAAAARLPAAGVPSRGGLADSDVRDSAPPRLSGPGTSILVLPRPARGGLSASAAESPPGTDGGISSNSASSVSPETTNSTFKGGSGGTGGSSVTDRFGASACHSSPYSSSALAKLKGGSSGRSAAGSSEADSKFTTSAFGVAGVGPPSSSPSGEKRVGNGDGHGKKTNERDGDRNGNEEKTGGTANSNVTETG</sequence>
<proteinExistence type="predicted"/>
<evidence type="ECO:0000256" key="2">
    <source>
        <dbReference type="ARBA" id="ARBA00022737"/>
    </source>
</evidence>
<feature type="compositionally biased region" description="Pro residues" evidence="6">
    <location>
        <begin position="238"/>
        <end position="247"/>
    </location>
</feature>
<keyword evidence="3 5" id="KW-0863">Zinc-finger</keyword>
<feature type="domain" description="C3H1-type" evidence="7">
    <location>
        <begin position="35"/>
        <end position="61"/>
    </location>
</feature>
<feature type="compositionally biased region" description="Low complexity" evidence="6">
    <location>
        <begin position="188"/>
        <end position="237"/>
    </location>
</feature>
<feature type="compositionally biased region" description="Polar residues" evidence="6">
    <location>
        <begin position="489"/>
        <end position="501"/>
    </location>
</feature>
<name>A0A0G4I582_9ALVE</name>
<dbReference type="Pfam" id="PF00642">
    <property type="entry name" value="zf-CCCH"/>
    <property type="match status" value="1"/>
</dbReference>
<evidence type="ECO:0000256" key="4">
    <source>
        <dbReference type="ARBA" id="ARBA00022833"/>
    </source>
</evidence>
<reference evidence="8" key="1">
    <citation type="submission" date="2014-11" db="EMBL/GenBank/DDBJ databases">
        <authorList>
            <person name="Otto D Thomas"/>
            <person name="Naeem Raeece"/>
        </authorList>
    </citation>
    <scope>NUCLEOTIDE SEQUENCE</scope>
</reference>
<evidence type="ECO:0000256" key="1">
    <source>
        <dbReference type="ARBA" id="ARBA00022723"/>
    </source>
</evidence>
<protein>
    <recommendedName>
        <fullName evidence="7">C3H1-type domain-containing protein</fullName>
    </recommendedName>
</protein>
<feature type="compositionally biased region" description="Pro residues" evidence="6">
    <location>
        <begin position="274"/>
        <end position="287"/>
    </location>
</feature>
<evidence type="ECO:0000256" key="6">
    <source>
        <dbReference type="SAM" id="MobiDB-lite"/>
    </source>
</evidence>
<feature type="region of interest" description="Disordered" evidence="6">
    <location>
        <begin position="1"/>
        <end position="30"/>
    </location>
</feature>
<feature type="region of interest" description="Disordered" evidence="6">
    <location>
        <begin position="272"/>
        <end position="347"/>
    </location>
</feature>
<dbReference type="PANTHER" id="PTHR12547">
    <property type="entry name" value="CCCH ZINC FINGER/TIS11-RELATED"/>
    <property type="match status" value="1"/>
</dbReference>
<dbReference type="Gene3D" id="3.30.1370.210">
    <property type="match status" value="1"/>
</dbReference>
<feature type="domain" description="C3H1-type" evidence="7">
    <location>
        <begin position="70"/>
        <end position="98"/>
    </location>
</feature>
<gene>
    <name evidence="8" type="ORF">Cvel_1836</name>
</gene>
<feature type="compositionally biased region" description="Acidic residues" evidence="6">
    <location>
        <begin position="331"/>
        <end position="341"/>
    </location>
</feature>
<feature type="compositionally biased region" description="Low complexity" evidence="6">
    <location>
        <begin position="395"/>
        <end position="405"/>
    </location>
</feature>
<feature type="compositionally biased region" description="Basic and acidic residues" evidence="6">
    <location>
        <begin position="739"/>
        <end position="767"/>
    </location>
</feature>
<dbReference type="VEuPathDB" id="CryptoDB:Cvel_1836"/>
<dbReference type="EMBL" id="CDMZ01005122">
    <property type="protein sequence ID" value="CEM52040.1"/>
    <property type="molecule type" value="Genomic_DNA"/>
</dbReference>
<keyword evidence="1 5" id="KW-0479">Metal-binding</keyword>
<dbReference type="PROSITE" id="PS50103">
    <property type="entry name" value="ZF_C3H1"/>
    <property type="match status" value="3"/>
</dbReference>
<feature type="zinc finger region" description="C3H1-type" evidence="5">
    <location>
        <begin position="70"/>
        <end position="98"/>
    </location>
</feature>
<feature type="zinc finger region" description="C3H1-type" evidence="5">
    <location>
        <begin position="106"/>
        <end position="134"/>
    </location>
</feature>